<name>A0A6I6L6M3_9SPHN</name>
<evidence type="ECO:0000256" key="6">
    <source>
        <dbReference type="ARBA" id="ARBA00023277"/>
    </source>
</evidence>
<dbReference type="PANTHER" id="PTHR10357:SF209">
    <property type="entry name" value="PERIPLASMIC ALPHA-AMYLASE"/>
    <property type="match status" value="1"/>
</dbReference>
<organism evidence="10 11">
    <name type="scientific">Sphingorhabdus lacus</name>
    <dbReference type="NCBI Taxonomy" id="392610"/>
    <lineage>
        <taxon>Bacteria</taxon>
        <taxon>Pseudomonadati</taxon>
        <taxon>Pseudomonadota</taxon>
        <taxon>Alphaproteobacteria</taxon>
        <taxon>Sphingomonadales</taxon>
        <taxon>Sphingomonadaceae</taxon>
        <taxon>Sphingorhabdus</taxon>
    </lineage>
</organism>
<dbReference type="GO" id="GO:0005509">
    <property type="term" value="F:calcium ion binding"/>
    <property type="evidence" value="ECO:0007669"/>
    <property type="project" value="InterPro"/>
</dbReference>
<sequence>MKTKALCFAAYLLASACPVPLAAQSFRDRLPEDEVIYFVLPDRFENGDPKNDTGGIKGDRMKHGFDPSSKGFYQGGDLAGLIKRLDYIQSMGVTAIWFAPVFKNKPVQGGAGQESAGYHGYWVTDFTSVDPHFGTNAEFKAFVDAAHNRGMKVYMDIIANHSADVIQYKECPTSACSYRSRADYPYSRSASDGAPINDGFAGDSVKTAENFAKLINMNFAYTPVVPEAEKNIKVPAWLNDIRYYHNRGDTTFTGENSTMGDFVGLDDLYTENPKVVDGFIDIYGAWIDNYGIDGFRIDTAKHVNPEFWAKFSPAMLERAAAKGIPNFHIFGEVATGDQDTALLARFTREAKLPAILDFAFGRATVDTVGGNAATEKLNRLIEDDVLYEGGSGTARRLPTFIGNHDAGRFAMFVKRLNPQADDAELLKRVILGHALMFTMRGVPTVYSGDEQGFVGKGGDQDSRQPLFASKTATYNEDKLLGTTNTTAQPNFNEQHPLYTTIAKLAKIRTGSPALRRGDTVVRNYAERPGLFAFSRIDKASGEEVLTVINTSTAQLLANVELDPKSTVFSSLHGNCPTAPRAPGSVAIELAPLDYMICAVK</sequence>
<gene>
    <name evidence="10" type="ORF">EUU25_06540</name>
</gene>
<evidence type="ECO:0000256" key="2">
    <source>
        <dbReference type="ARBA" id="ARBA00008061"/>
    </source>
</evidence>
<dbReference type="PANTHER" id="PTHR10357">
    <property type="entry name" value="ALPHA-AMYLASE FAMILY MEMBER"/>
    <property type="match status" value="1"/>
</dbReference>
<feature type="chain" id="PRO_5026023368" evidence="8">
    <location>
        <begin position="23"/>
        <end position="600"/>
    </location>
</feature>
<dbReference type="GO" id="GO:0004556">
    <property type="term" value="F:alpha-amylase activity"/>
    <property type="evidence" value="ECO:0007669"/>
    <property type="project" value="InterPro"/>
</dbReference>
<evidence type="ECO:0000256" key="1">
    <source>
        <dbReference type="ARBA" id="ARBA00001913"/>
    </source>
</evidence>
<evidence type="ECO:0000256" key="4">
    <source>
        <dbReference type="ARBA" id="ARBA00022801"/>
    </source>
</evidence>
<dbReference type="PIRSF" id="PIRSF001024">
    <property type="entry name" value="Alph-amyl_fung"/>
    <property type="match status" value="1"/>
</dbReference>
<keyword evidence="4" id="KW-0378">Hydrolase</keyword>
<feature type="domain" description="Glycosyl hydrolase family 13 catalytic" evidence="9">
    <location>
        <begin position="38"/>
        <end position="508"/>
    </location>
</feature>
<dbReference type="OrthoDB" id="9805159at2"/>
<evidence type="ECO:0000256" key="3">
    <source>
        <dbReference type="ARBA" id="ARBA00022723"/>
    </source>
</evidence>
<comment type="similarity">
    <text evidence="2">Belongs to the glycosyl hydrolase 13 family.</text>
</comment>
<keyword evidence="8" id="KW-0732">Signal</keyword>
<keyword evidence="6" id="KW-0119">Carbohydrate metabolism</keyword>
<feature type="signal peptide" evidence="8">
    <location>
        <begin position="1"/>
        <end position="22"/>
    </location>
</feature>
<dbReference type="AlphaFoldDB" id="A0A6I6L6M3"/>
<dbReference type="Pfam" id="PF00128">
    <property type="entry name" value="Alpha-amylase"/>
    <property type="match status" value="1"/>
</dbReference>
<dbReference type="PROSITE" id="PS51257">
    <property type="entry name" value="PROKAR_LIPOPROTEIN"/>
    <property type="match status" value="1"/>
</dbReference>
<dbReference type="SUPFAM" id="SSF51445">
    <property type="entry name" value="(Trans)glycosidases"/>
    <property type="match status" value="1"/>
</dbReference>
<dbReference type="Proteomes" id="UP000428803">
    <property type="component" value="Chromosome"/>
</dbReference>
<dbReference type="InterPro" id="IPR006047">
    <property type="entry name" value="GH13_cat_dom"/>
</dbReference>
<comment type="cofactor">
    <cofactor evidence="1">
        <name>Ca(2+)</name>
        <dbReference type="ChEBI" id="CHEBI:29108"/>
    </cofactor>
</comment>
<evidence type="ECO:0000259" key="9">
    <source>
        <dbReference type="SMART" id="SM00642"/>
    </source>
</evidence>
<proteinExistence type="inferred from homology"/>
<reference evidence="11" key="1">
    <citation type="submission" date="2019-01" db="EMBL/GenBank/DDBJ databases">
        <title>Sphingorhabdus lacus sp.nov., isolated from an oligotrophic freshwater lake.</title>
        <authorList>
            <person name="Park M."/>
        </authorList>
    </citation>
    <scope>NUCLEOTIDE SEQUENCE [LARGE SCALE GENOMIC DNA]</scope>
    <source>
        <strain evidence="11">IMCC1753</strain>
    </source>
</reference>
<dbReference type="RefSeq" id="WP_158899404.1">
    <property type="nucleotide sequence ID" value="NZ_CP035733.1"/>
</dbReference>
<dbReference type="EMBL" id="CP035733">
    <property type="protein sequence ID" value="QGY80304.1"/>
    <property type="molecule type" value="Genomic_DNA"/>
</dbReference>
<evidence type="ECO:0000256" key="7">
    <source>
        <dbReference type="ARBA" id="ARBA00023295"/>
    </source>
</evidence>
<evidence type="ECO:0000256" key="5">
    <source>
        <dbReference type="ARBA" id="ARBA00022837"/>
    </source>
</evidence>
<dbReference type="KEGG" id="slaa:EUU25_06540"/>
<keyword evidence="3" id="KW-0479">Metal-binding</keyword>
<evidence type="ECO:0000313" key="10">
    <source>
        <dbReference type="EMBL" id="QGY80304.1"/>
    </source>
</evidence>
<dbReference type="CDD" id="cd11339">
    <property type="entry name" value="AmyAc_bac_CMD_like_2"/>
    <property type="match status" value="1"/>
</dbReference>
<evidence type="ECO:0000256" key="8">
    <source>
        <dbReference type="SAM" id="SignalP"/>
    </source>
</evidence>
<dbReference type="GO" id="GO:0005975">
    <property type="term" value="P:carbohydrate metabolic process"/>
    <property type="evidence" value="ECO:0007669"/>
    <property type="project" value="InterPro"/>
</dbReference>
<dbReference type="InterPro" id="IPR013777">
    <property type="entry name" value="A-amylase-like"/>
</dbReference>
<keyword evidence="7" id="KW-0326">Glycosidase</keyword>
<evidence type="ECO:0000313" key="11">
    <source>
        <dbReference type="Proteomes" id="UP000428803"/>
    </source>
</evidence>
<accession>A0A6I6L6M3</accession>
<protein>
    <submittedName>
        <fullName evidence="10">Alpha-amylase</fullName>
    </submittedName>
</protein>
<keyword evidence="5" id="KW-0106">Calcium</keyword>
<keyword evidence="11" id="KW-1185">Reference proteome</keyword>
<dbReference type="InterPro" id="IPR017853">
    <property type="entry name" value="GH"/>
</dbReference>
<dbReference type="Gene3D" id="3.20.20.80">
    <property type="entry name" value="Glycosidases"/>
    <property type="match status" value="2"/>
</dbReference>
<dbReference type="SMART" id="SM00642">
    <property type="entry name" value="Aamy"/>
    <property type="match status" value="1"/>
</dbReference>